<name>A0A9Y2AH07_9FIRM</name>
<feature type="transmembrane region" description="Helical" evidence="1">
    <location>
        <begin position="485"/>
        <end position="505"/>
    </location>
</feature>
<keyword evidence="1" id="KW-1133">Transmembrane helix</keyword>
<feature type="transmembrane region" description="Helical" evidence="1">
    <location>
        <begin position="517"/>
        <end position="543"/>
    </location>
</feature>
<dbReference type="RefSeq" id="WP_147669861.1">
    <property type="nucleotide sequence ID" value="NZ_CP120678.1"/>
</dbReference>
<gene>
    <name evidence="3" type="ORF">P3F81_07805</name>
</gene>
<keyword evidence="4" id="KW-1185">Reference proteome</keyword>
<evidence type="ECO:0000256" key="1">
    <source>
        <dbReference type="SAM" id="Phobius"/>
    </source>
</evidence>
<keyword evidence="2" id="KW-0732">Signal</keyword>
<feature type="signal peptide" evidence="2">
    <location>
        <begin position="1"/>
        <end position="27"/>
    </location>
</feature>
<protein>
    <submittedName>
        <fullName evidence="3">Uncharacterized protein</fullName>
    </submittedName>
</protein>
<dbReference type="KEGG" id="sgbi:P3F81_07805"/>
<reference evidence="3" key="1">
    <citation type="submission" date="2023-03" db="EMBL/GenBank/DDBJ databases">
        <title>Selenobaculum gbiensis gen. nov. sp. nov., a new bacterium isolated from the gut microbiota of IBD patient.</title>
        <authorList>
            <person name="Yeo S."/>
            <person name="Park H."/>
            <person name="Huh C.S."/>
        </authorList>
    </citation>
    <scope>NUCLEOTIDE SEQUENCE</scope>
    <source>
        <strain evidence="3">ICN-92133</strain>
    </source>
</reference>
<dbReference type="AlphaFoldDB" id="A0A9Y2AH07"/>
<feature type="transmembrane region" description="Helical" evidence="1">
    <location>
        <begin position="363"/>
        <end position="382"/>
    </location>
</feature>
<keyword evidence="1" id="KW-0812">Transmembrane</keyword>
<feature type="transmembrane region" description="Helical" evidence="1">
    <location>
        <begin position="332"/>
        <end position="351"/>
    </location>
</feature>
<evidence type="ECO:0000313" key="3">
    <source>
        <dbReference type="EMBL" id="WIW69821.1"/>
    </source>
</evidence>
<keyword evidence="1" id="KW-0472">Membrane</keyword>
<feature type="transmembrane region" description="Helical" evidence="1">
    <location>
        <begin position="388"/>
        <end position="412"/>
    </location>
</feature>
<evidence type="ECO:0000313" key="4">
    <source>
        <dbReference type="Proteomes" id="UP001243623"/>
    </source>
</evidence>
<feature type="transmembrane region" description="Helical" evidence="1">
    <location>
        <begin position="419"/>
        <end position="441"/>
    </location>
</feature>
<dbReference type="EMBL" id="CP120678">
    <property type="protein sequence ID" value="WIW69821.1"/>
    <property type="molecule type" value="Genomic_DNA"/>
</dbReference>
<sequence>MKIKGKNIILCIAVVLALLFSQGSSFAANQATNLQVDLPYSLGIAKQTVMPEEIFMMRTTVFHPQMNRERVTVQIEVPQGIEFVDANEIWTHEERHQEQIYQKEVEFSEGYGNWFDFLRFQAQAEGEYSFTIKVISEEKTFEVKKVLTVRNNLAITAGDLKISRIIVPFDEEGKYDDRMDQATLLLRDTTLDYYKNLFTGKGATNTAAERVHPVTNMLISFDNPAQQQKLLLLRAHLLDKKTGERIPGLISPQSTADEDNMELNEEYDKIHGLSAFVALDGEKEQKLRMPVYVDEDEIKSGEVILKVEGYDGENKIVEYAMPIQIIHRDETAAWITSVMFIFVLLLLPFIISKKRLKQMKSRWLITAALFGATAFAVVSLPTTFISDFFHIILGPFSFLITGMFSGILMYMLLCSLVILIPYMGIVSLMLFVKMLINMIIFGHISPISILLVGVQAVLLEGFLYGMGITKKTTGERANPSAEKRIVCSLFLACGIADAISTYVNLQAMAFLYRLYYAQWYIFLCTFISGFFYSGIGAVCGFYLGKELKKVGGD</sequence>
<proteinExistence type="predicted"/>
<accession>A0A9Y2AH07</accession>
<feature type="chain" id="PRO_5040983293" evidence="2">
    <location>
        <begin position="28"/>
        <end position="553"/>
    </location>
</feature>
<organism evidence="3 4">
    <name type="scientific">Selenobaculum gibii</name>
    <dbReference type="NCBI Taxonomy" id="3054208"/>
    <lineage>
        <taxon>Bacteria</taxon>
        <taxon>Bacillati</taxon>
        <taxon>Bacillota</taxon>
        <taxon>Negativicutes</taxon>
        <taxon>Selenomonadales</taxon>
        <taxon>Selenomonadaceae</taxon>
        <taxon>Selenobaculum</taxon>
    </lineage>
</organism>
<feature type="transmembrane region" description="Helical" evidence="1">
    <location>
        <begin position="447"/>
        <end position="464"/>
    </location>
</feature>
<dbReference type="Proteomes" id="UP001243623">
    <property type="component" value="Chromosome"/>
</dbReference>
<evidence type="ECO:0000256" key="2">
    <source>
        <dbReference type="SAM" id="SignalP"/>
    </source>
</evidence>